<accession>A0ACC3SJ04</accession>
<evidence type="ECO:0000313" key="1">
    <source>
        <dbReference type="EMBL" id="KAK8213521.1"/>
    </source>
</evidence>
<evidence type="ECO:0000313" key="2">
    <source>
        <dbReference type="Proteomes" id="UP001320706"/>
    </source>
</evidence>
<protein>
    <submittedName>
        <fullName evidence="1">Uncharacterized protein</fullName>
    </submittedName>
</protein>
<sequence length="472" mass="53933">MANPTLRVSKELADIQKGSDLSLAVAVRERNVRNIRALIIGPPETPYEFGFFEFKLHIPSDYPFKSPRVQAITTNGGRTRFNPNIYAEGKVCLSILGTWRTENDGESWSTAQGIESVLISIQSLMSSNPYENEPGYESYKVTEPEAANYAAKIRHETLRISVIQRLESILAISDPTLDPDALSKTARQTSSKKVKYTLDDDDDGTPISDTSDIADRDESPDLHGSDDDDDEFDPFKDLFKHRFLWYYDPYLAAIERASNSVKDSQKFIMAPFEFGSNTMDGRFHYDKLKARIERIRNALDAETASWAEHSKLTREKHNSISHRLQRTFEQTREWYKTHSATNIELSLVDKNPFVWALTLIGRNNTDLAGGAINIRINFSLRFPDEQPRVKVTTKLFHHRINSIGVLCYRPEKPEDIKSHIEGVITAIEDENPAYDPRTLVNPDAAALRWDGEDGLKKYRRRLRRSVEDSWES</sequence>
<comment type="caution">
    <text evidence="1">The sequence shown here is derived from an EMBL/GenBank/DDBJ whole genome shotgun (WGS) entry which is preliminary data.</text>
</comment>
<keyword evidence="2" id="KW-1185">Reference proteome</keyword>
<organism evidence="1 2">
    <name type="scientific">Zalaria obscura</name>
    <dbReference type="NCBI Taxonomy" id="2024903"/>
    <lineage>
        <taxon>Eukaryota</taxon>
        <taxon>Fungi</taxon>
        <taxon>Dikarya</taxon>
        <taxon>Ascomycota</taxon>
        <taxon>Pezizomycotina</taxon>
        <taxon>Dothideomycetes</taxon>
        <taxon>Dothideomycetidae</taxon>
        <taxon>Dothideales</taxon>
        <taxon>Zalariaceae</taxon>
        <taxon>Zalaria</taxon>
    </lineage>
</organism>
<name>A0ACC3SJ04_9PEZI</name>
<proteinExistence type="predicted"/>
<dbReference type="EMBL" id="JAMKPW020000011">
    <property type="protein sequence ID" value="KAK8213521.1"/>
    <property type="molecule type" value="Genomic_DNA"/>
</dbReference>
<dbReference type="Proteomes" id="UP001320706">
    <property type="component" value="Unassembled WGS sequence"/>
</dbReference>
<reference evidence="1" key="1">
    <citation type="submission" date="2024-02" db="EMBL/GenBank/DDBJ databases">
        <title>Metagenome Assembled Genome of Zalaria obscura JY119.</title>
        <authorList>
            <person name="Vighnesh L."/>
            <person name="Jagadeeshwari U."/>
            <person name="Venkata Ramana C."/>
            <person name="Sasikala C."/>
        </authorList>
    </citation>
    <scope>NUCLEOTIDE SEQUENCE</scope>
    <source>
        <strain evidence="1">JY119</strain>
    </source>
</reference>
<gene>
    <name evidence="1" type="ORF">M8818_002823</name>
</gene>